<dbReference type="Proteomes" id="UP000823941">
    <property type="component" value="Chromosome 12"/>
</dbReference>
<dbReference type="EMBL" id="JAHIBW010000012">
    <property type="protein sequence ID" value="KAG7306126.1"/>
    <property type="molecule type" value="Genomic_DNA"/>
</dbReference>
<keyword evidence="5" id="KW-0539">Nucleus</keyword>
<evidence type="ECO:0000256" key="1">
    <source>
        <dbReference type="ARBA" id="ARBA00004286"/>
    </source>
</evidence>
<evidence type="ECO:0000256" key="2">
    <source>
        <dbReference type="ARBA" id="ARBA00022454"/>
    </source>
</evidence>
<dbReference type="InterPro" id="IPR002119">
    <property type="entry name" value="Histone_H2A"/>
</dbReference>
<reference evidence="9 10" key="1">
    <citation type="submission" date="2021-06" db="EMBL/GenBank/DDBJ databases">
        <title>A haploid diamondback moth (Plutella xylostella L.) genome assembly resolves 31 chromosomes and identifies a diamide resistance mutation.</title>
        <authorList>
            <person name="Ward C.M."/>
            <person name="Perry K.D."/>
            <person name="Baker G."/>
            <person name="Powis K."/>
            <person name="Heckel D.G."/>
            <person name="Baxter S.W."/>
        </authorList>
    </citation>
    <scope>NUCLEOTIDE SEQUENCE [LARGE SCALE GENOMIC DNA]</scope>
    <source>
        <strain evidence="9 10">LV</strain>
        <tissue evidence="9">Single pupa</tissue>
    </source>
</reference>
<dbReference type="InterPro" id="IPR007125">
    <property type="entry name" value="H2A/H2B/H3"/>
</dbReference>
<evidence type="ECO:0000313" key="10">
    <source>
        <dbReference type="Proteomes" id="UP000823941"/>
    </source>
</evidence>
<evidence type="ECO:0000313" key="9">
    <source>
        <dbReference type="EMBL" id="KAG7306126.1"/>
    </source>
</evidence>
<dbReference type="InterPro" id="IPR032454">
    <property type="entry name" value="Histone_H2A_C"/>
</dbReference>
<comment type="subcellular location">
    <subcellularLocation>
        <location evidence="1">Chromosome</location>
    </subcellularLocation>
    <subcellularLocation>
        <location evidence="5">Nucleus</location>
    </subcellularLocation>
</comment>
<comment type="subunit">
    <text evidence="5">The nucleosome is a histone octamer containing two molecules each of H2A, H2B, H3 and H4 assembled in one H3-H4 heterotetramer and two H2A-H2B heterodimers. The octamer wraps approximately 147 bp of DNA.</text>
</comment>
<name>A0ABQ7QLR9_PLUXY</name>
<feature type="region of interest" description="Disordered" evidence="6">
    <location>
        <begin position="119"/>
        <end position="139"/>
    </location>
</feature>
<keyword evidence="4 5" id="KW-0544">Nucleosome core</keyword>
<evidence type="ECO:0000256" key="4">
    <source>
        <dbReference type="ARBA" id="ARBA00023269"/>
    </source>
</evidence>
<dbReference type="PRINTS" id="PR00620">
    <property type="entry name" value="HISTONEH2A"/>
</dbReference>
<dbReference type="SMART" id="SM00414">
    <property type="entry name" value="H2A"/>
    <property type="match status" value="1"/>
</dbReference>
<evidence type="ECO:0000256" key="3">
    <source>
        <dbReference type="ARBA" id="ARBA00022499"/>
    </source>
</evidence>
<proteinExistence type="inferred from homology"/>
<evidence type="ECO:0000259" key="7">
    <source>
        <dbReference type="Pfam" id="PF00125"/>
    </source>
</evidence>
<sequence length="139" mass="15392">MTGRAMPLKSKKRAKPKTKSERSGLMFPVGRINRILRHGNFAPRVGSGASIYLAAVLEYLAAEILELAGNAAKENGKSRITPRHILLAIRNDDELDLLLSDVTISTGGVLPHIQPQLLPRKTLREHQKSQQQNTSSQEY</sequence>
<evidence type="ECO:0000256" key="6">
    <source>
        <dbReference type="SAM" id="MobiDB-lite"/>
    </source>
</evidence>
<protein>
    <recommendedName>
        <fullName evidence="5">Histone H2A</fullName>
    </recommendedName>
</protein>
<feature type="domain" description="Core Histone H2A/H2B/H3" evidence="7">
    <location>
        <begin position="9"/>
        <end position="90"/>
    </location>
</feature>
<keyword evidence="3" id="KW-1017">Isopeptide bond</keyword>
<dbReference type="Gene3D" id="1.10.20.10">
    <property type="entry name" value="Histone, subunit A"/>
    <property type="match status" value="1"/>
</dbReference>
<dbReference type="Pfam" id="PF16211">
    <property type="entry name" value="Histone_H2A_C"/>
    <property type="match status" value="1"/>
</dbReference>
<gene>
    <name evidence="9" type="ORF">JYU34_008713</name>
</gene>
<dbReference type="PANTHER" id="PTHR23430">
    <property type="entry name" value="HISTONE H2A"/>
    <property type="match status" value="1"/>
</dbReference>
<organism evidence="9 10">
    <name type="scientific">Plutella xylostella</name>
    <name type="common">Diamondback moth</name>
    <name type="synonym">Plutella maculipennis</name>
    <dbReference type="NCBI Taxonomy" id="51655"/>
    <lineage>
        <taxon>Eukaryota</taxon>
        <taxon>Metazoa</taxon>
        <taxon>Ecdysozoa</taxon>
        <taxon>Arthropoda</taxon>
        <taxon>Hexapoda</taxon>
        <taxon>Insecta</taxon>
        <taxon>Pterygota</taxon>
        <taxon>Neoptera</taxon>
        <taxon>Endopterygota</taxon>
        <taxon>Lepidoptera</taxon>
        <taxon>Glossata</taxon>
        <taxon>Ditrysia</taxon>
        <taxon>Yponomeutoidea</taxon>
        <taxon>Plutellidae</taxon>
        <taxon>Plutella</taxon>
    </lineage>
</organism>
<dbReference type="InterPro" id="IPR009072">
    <property type="entry name" value="Histone-fold"/>
</dbReference>
<feature type="domain" description="Histone H2A C-terminal" evidence="8">
    <location>
        <begin position="93"/>
        <end position="123"/>
    </location>
</feature>
<feature type="region of interest" description="Disordered" evidence="6">
    <location>
        <begin position="1"/>
        <end position="23"/>
    </location>
</feature>
<evidence type="ECO:0000259" key="8">
    <source>
        <dbReference type="Pfam" id="PF16211"/>
    </source>
</evidence>
<dbReference type="Pfam" id="PF00125">
    <property type="entry name" value="Histone"/>
    <property type="match status" value="1"/>
</dbReference>
<keyword evidence="2 5" id="KW-0158">Chromosome</keyword>
<evidence type="ECO:0000256" key="5">
    <source>
        <dbReference type="RuleBase" id="RU003767"/>
    </source>
</evidence>
<feature type="compositionally biased region" description="Polar residues" evidence="6">
    <location>
        <begin position="129"/>
        <end position="139"/>
    </location>
</feature>
<dbReference type="SUPFAM" id="SSF47113">
    <property type="entry name" value="Histone-fold"/>
    <property type="match status" value="1"/>
</dbReference>
<keyword evidence="10" id="KW-1185">Reference proteome</keyword>
<comment type="caution">
    <text evidence="9">The sequence shown here is derived from an EMBL/GenBank/DDBJ whole genome shotgun (WGS) entry which is preliminary data.</text>
</comment>
<keyword evidence="5" id="KW-0238">DNA-binding</keyword>
<dbReference type="CDD" id="cd00074">
    <property type="entry name" value="HFD_H2A"/>
    <property type="match status" value="1"/>
</dbReference>
<accession>A0ABQ7QLR9</accession>
<comment type="similarity">
    <text evidence="5">Belongs to the histone H2A family.</text>
</comment>